<evidence type="ECO:0000313" key="1">
    <source>
        <dbReference type="EMBL" id="SVE55972.1"/>
    </source>
</evidence>
<sequence>MDLDYGPEYEDFRKEVKDFCSKYQGLEFSDSLGSRLGAGKKSENKNALTMTRSEWQKILI</sequence>
<dbReference type="AlphaFoldDB" id="A0A383EGG0"/>
<dbReference type="EMBL" id="UINC01225767">
    <property type="protein sequence ID" value="SVE55972.1"/>
    <property type="molecule type" value="Genomic_DNA"/>
</dbReference>
<feature type="non-terminal residue" evidence="1">
    <location>
        <position position="60"/>
    </location>
</feature>
<protein>
    <recommendedName>
        <fullName evidence="2">Acyl-CoA dehydrogenase/oxidase N-terminal domain-containing protein</fullName>
    </recommendedName>
</protein>
<proteinExistence type="predicted"/>
<name>A0A383EGG0_9ZZZZ</name>
<evidence type="ECO:0008006" key="2">
    <source>
        <dbReference type="Google" id="ProtNLM"/>
    </source>
</evidence>
<accession>A0A383EGG0</accession>
<gene>
    <name evidence="1" type="ORF">METZ01_LOCUS508826</name>
</gene>
<organism evidence="1">
    <name type="scientific">marine metagenome</name>
    <dbReference type="NCBI Taxonomy" id="408172"/>
    <lineage>
        <taxon>unclassified sequences</taxon>
        <taxon>metagenomes</taxon>
        <taxon>ecological metagenomes</taxon>
    </lineage>
</organism>
<feature type="non-terminal residue" evidence="1">
    <location>
        <position position="1"/>
    </location>
</feature>
<reference evidence="1" key="1">
    <citation type="submission" date="2018-05" db="EMBL/GenBank/DDBJ databases">
        <authorList>
            <person name="Lanie J.A."/>
            <person name="Ng W.-L."/>
            <person name="Kazmierczak K.M."/>
            <person name="Andrzejewski T.M."/>
            <person name="Davidsen T.M."/>
            <person name="Wayne K.J."/>
            <person name="Tettelin H."/>
            <person name="Glass J.I."/>
            <person name="Rusch D."/>
            <person name="Podicherti R."/>
            <person name="Tsui H.-C.T."/>
            <person name="Winkler M.E."/>
        </authorList>
    </citation>
    <scope>NUCLEOTIDE SEQUENCE</scope>
</reference>